<dbReference type="SUPFAM" id="SSF46689">
    <property type="entry name" value="Homeodomain-like"/>
    <property type="match status" value="1"/>
</dbReference>
<sequence length="89" mass="10193">MARKRATDLAVRNEVIQQHQNGISQRQISRTFRLTQSIVCSIIRRFTTTGNSRPGKASGRKLTLTDPEVRLFCRHIRKNSRMVVADLVT</sequence>
<evidence type="ECO:0000256" key="1">
    <source>
        <dbReference type="ARBA" id="ARBA00004123"/>
    </source>
</evidence>
<dbReference type="Pfam" id="PF00292">
    <property type="entry name" value="PAX"/>
    <property type="match status" value="1"/>
</dbReference>
<dbReference type="GO" id="GO:0006355">
    <property type="term" value="P:regulation of DNA-templated transcription"/>
    <property type="evidence" value="ECO:0007669"/>
    <property type="project" value="InterPro"/>
</dbReference>
<dbReference type="AlphaFoldDB" id="A0A4Y2E3V2"/>
<dbReference type="InterPro" id="IPR009057">
    <property type="entry name" value="Homeodomain-like_sf"/>
</dbReference>
<accession>A0A4Y2E3V2</accession>
<dbReference type="OrthoDB" id="3263820at2759"/>
<dbReference type="EMBL" id="BGPR01000504">
    <property type="protein sequence ID" value="GBM23802.1"/>
    <property type="molecule type" value="Genomic_DNA"/>
</dbReference>
<evidence type="ECO:0000313" key="4">
    <source>
        <dbReference type="EMBL" id="GBM23802.1"/>
    </source>
</evidence>
<keyword evidence="5" id="KW-1185">Reference proteome</keyword>
<dbReference type="InterPro" id="IPR036388">
    <property type="entry name" value="WH-like_DNA-bd_sf"/>
</dbReference>
<comment type="subcellular location">
    <subcellularLocation>
        <location evidence="1">Nucleus</location>
    </subcellularLocation>
</comment>
<name>A0A4Y2E3V2_ARAVE</name>
<protein>
    <recommendedName>
        <fullName evidence="3">Paired domain-containing protein</fullName>
    </recommendedName>
</protein>
<dbReference type="PROSITE" id="PS51057">
    <property type="entry name" value="PAIRED_2"/>
    <property type="match status" value="1"/>
</dbReference>
<dbReference type="Gene3D" id="1.10.10.10">
    <property type="entry name" value="Winged helix-like DNA-binding domain superfamily/Winged helix DNA-binding domain"/>
    <property type="match status" value="1"/>
</dbReference>
<dbReference type="Proteomes" id="UP000499080">
    <property type="component" value="Unassembled WGS sequence"/>
</dbReference>
<feature type="domain" description="Paired" evidence="3">
    <location>
        <begin position="1"/>
        <end position="89"/>
    </location>
</feature>
<dbReference type="InterPro" id="IPR001523">
    <property type="entry name" value="Paired_dom"/>
</dbReference>
<comment type="caution">
    <text evidence="4">The sequence shown here is derived from an EMBL/GenBank/DDBJ whole genome shotgun (WGS) entry which is preliminary data.</text>
</comment>
<dbReference type="GO" id="GO:0003677">
    <property type="term" value="F:DNA binding"/>
    <property type="evidence" value="ECO:0007669"/>
    <property type="project" value="InterPro"/>
</dbReference>
<reference evidence="4 5" key="1">
    <citation type="journal article" date="2019" name="Sci. Rep.">
        <title>Orb-weaving spider Araneus ventricosus genome elucidates the spidroin gene catalogue.</title>
        <authorList>
            <person name="Kono N."/>
            <person name="Nakamura H."/>
            <person name="Ohtoshi R."/>
            <person name="Moran D.A.P."/>
            <person name="Shinohara A."/>
            <person name="Yoshida Y."/>
            <person name="Fujiwara M."/>
            <person name="Mori M."/>
            <person name="Tomita M."/>
            <person name="Arakawa K."/>
        </authorList>
    </citation>
    <scope>NUCLEOTIDE SEQUENCE [LARGE SCALE GENOMIC DNA]</scope>
</reference>
<dbReference type="GO" id="GO:0005634">
    <property type="term" value="C:nucleus"/>
    <property type="evidence" value="ECO:0007669"/>
    <property type="project" value="UniProtKB-SubCell"/>
</dbReference>
<evidence type="ECO:0000256" key="2">
    <source>
        <dbReference type="ARBA" id="ARBA00022724"/>
    </source>
</evidence>
<gene>
    <name evidence="4" type="ORF">AVEN_91141_1</name>
</gene>
<evidence type="ECO:0000259" key="3">
    <source>
        <dbReference type="PROSITE" id="PS51057"/>
    </source>
</evidence>
<evidence type="ECO:0000313" key="5">
    <source>
        <dbReference type="Proteomes" id="UP000499080"/>
    </source>
</evidence>
<proteinExistence type="predicted"/>
<keyword evidence="2" id="KW-0563">Paired box</keyword>
<organism evidence="4 5">
    <name type="scientific">Araneus ventricosus</name>
    <name type="common">Orbweaver spider</name>
    <name type="synonym">Epeira ventricosa</name>
    <dbReference type="NCBI Taxonomy" id="182803"/>
    <lineage>
        <taxon>Eukaryota</taxon>
        <taxon>Metazoa</taxon>
        <taxon>Ecdysozoa</taxon>
        <taxon>Arthropoda</taxon>
        <taxon>Chelicerata</taxon>
        <taxon>Arachnida</taxon>
        <taxon>Araneae</taxon>
        <taxon>Araneomorphae</taxon>
        <taxon>Entelegynae</taxon>
        <taxon>Araneoidea</taxon>
        <taxon>Araneidae</taxon>
        <taxon>Araneus</taxon>
    </lineage>
</organism>